<sequence>MKYHISKNIAPQDFLVAKDKITDALKTEGFGVLTEIDIQATMKKKLDKDYKPFLILGACNPTYADKVLSIDPNMSAMLPCNVSLRELDNGEIEISAVDPIAAMASLGNPLIEPLARDVQEKLARVIDAVK</sequence>
<dbReference type="InterPro" id="IPR035923">
    <property type="entry name" value="TT1751-like_sf"/>
</dbReference>
<feature type="domain" description="DUF302" evidence="1">
    <location>
        <begin position="36"/>
        <end position="99"/>
    </location>
</feature>
<dbReference type="SUPFAM" id="SSF103247">
    <property type="entry name" value="TT1751-like"/>
    <property type="match status" value="1"/>
</dbReference>
<dbReference type="InterPro" id="IPR016796">
    <property type="entry name" value="UCP021774"/>
</dbReference>
<accession>A0A1W2H4G2</accession>
<dbReference type="OrthoDB" id="9791067at2"/>
<dbReference type="CDD" id="cd14797">
    <property type="entry name" value="DUF302"/>
    <property type="match status" value="1"/>
</dbReference>
<evidence type="ECO:0000313" key="3">
    <source>
        <dbReference type="Proteomes" id="UP000192333"/>
    </source>
</evidence>
<reference evidence="3" key="1">
    <citation type="submission" date="2017-04" db="EMBL/GenBank/DDBJ databases">
        <authorList>
            <person name="Varghese N."/>
            <person name="Submissions S."/>
        </authorList>
    </citation>
    <scope>NUCLEOTIDE SEQUENCE [LARGE SCALE GENOMIC DNA]</scope>
    <source>
        <strain evidence="3">DSM 16537</strain>
    </source>
</reference>
<evidence type="ECO:0000259" key="1">
    <source>
        <dbReference type="Pfam" id="PF03625"/>
    </source>
</evidence>
<dbReference type="PANTHER" id="PTHR38342">
    <property type="entry name" value="SLR5037 PROTEIN"/>
    <property type="match status" value="1"/>
</dbReference>
<gene>
    <name evidence="2" type="ORF">SAMN00777080_2449</name>
</gene>
<organism evidence="2 3">
    <name type="scientific">Aquiflexum balticum DSM 16537</name>
    <dbReference type="NCBI Taxonomy" id="758820"/>
    <lineage>
        <taxon>Bacteria</taxon>
        <taxon>Pseudomonadati</taxon>
        <taxon>Bacteroidota</taxon>
        <taxon>Cytophagia</taxon>
        <taxon>Cytophagales</taxon>
        <taxon>Cyclobacteriaceae</taxon>
        <taxon>Aquiflexum</taxon>
    </lineage>
</organism>
<name>A0A1W2H4G2_9BACT</name>
<proteinExistence type="predicted"/>
<evidence type="ECO:0000313" key="2">
    <source>
        <dbReference type="EMBL" id="SMD43837.1"/>
    </source>
</evidence>
<dbReference type="EMBL" id="LT838813">
    <property type="protein sequence ID" value="SMD43837.1"/>
    <property type="molecule type" value="Genomic_DNA"/>
</dbReference>
<dbReference type="Proteomes" id="UP000192333">
    <property type="component" value="Chromosome I"/>
</dbReference>
<dbReference type="PIRSF" id="PIRSF021774">
    <property type="entry name" value="UCP021774"/>
    <property type="match status" value="1"/>
</dbReference>
<keyword evidence="3" id="KW-1185">Reference proteome</keyword>
<protein>
    <submittedName>
        <fullName evidence="2">Uncharacterized conserved protein</fullName>
    </submittedName>
</protein>
<dbReference type="PANTHER" id="PTHR38342:SF1">
    <property type="entry name" value="SLR5037 PROTEIN"/>
    <property type="match status" value="1"/>
</dbReference>
<dbReference type="InterPro" id="IPR005180">
    <property type="entry name" value="DUF302"/>
</dbReference>
<dbReference type="Gene3D" id="3.30.310.70">
    <property type="entry name" value="TT1751-like domain"/>
    <property type="match status" value="1"/>
</dbReference>
<dbReference type="AlphaFoldDB" id="A0A1W2H4G2"/>
<dbReference type="RefSeq" id="WP_084120702.1">
    <property type="nucleotide sequence ID" value="NZ_LT838813.1"/>
</dbReference>
<dbReference type="Pfam" id="PF03625">
    <property type="entry name" value="DUF302"/>
    <property type="match status" value="1"/>
</dbReference>